<keyword evidence="6 8" id="KW-0862">Zinc</keyword>
<evidence type="ECO:0000256" key="8">
    <source>
        <dbReference type="HAMAP-Rule" id="MF_00972"/>
    </source>
</evidence>
<comment type="catalytic activity">
    <reaction evidence="7 8">
        <text>adenosine(34) in tRNA + H2O + H(+) = inosine(34) in tRNA + NH4(+)</text>
        <dbReference type="Rhea" id="RHEA:43168"/>
        <dbReference type="Rhea" id="RHEA-COMP:10373"/>
        <dbReference type="Rhea" id="RHEA-COMP:10374"/>
        <dbReference type="ChEBI" id="CHEBI:15377"/>
        <dbReference type="ChEBI" id="CHEBI:15378"/>
        <dbReference type="ChEBI" id="CHEBI:28938"/>
        <dbReference type="ChEBI" id="CHEBI:74411"/>
        <dbReference type="ChEBI" id="CHEBI:82852"/>
        <dbReference type="EC" id="3.5.4.33"/>
    </reaction>
</comment>
<feature type="active site" description="Proton donor" evidence="8">
    <location>
        <position position="63"/>
    </location>
</feature>
<evidence type="ECO:0000256" key="4">
    <source>
        <dbReference type="ARBA" id="ARBA00022723"/>
    </source>
</evidence>
<dbReference type="CDD" id="cd01285">
    <property type="entry name" value="nucleoside_deaminase"/>
    <property type="match status" value="1"/>
</dbReference>
<dbReference type="NCBIfam" id="NF008113">
    <property type="entry name" value="PRK10860.1"/>
    <property type="match status" value="1"/>
</dbReference>
<organism evidence="10 11">
    <name type="scientific">Funiculus sociatus GB2-A5</name>
    <dbReference type="NCBI Taxonomy" id="2933946"/>
    <lineage>
        <taxon>Bacteria</taxon>
        <taxon>Bacillati</taxon>
        <taxon>Cyanobacteriota</taxon>
        <taxon>Cyanophyceae</taxon>
        <taxon>Coleofasciculales</taxon>
        <taxon>Coleofasciculaceae</taxon>
        <taxon>Funiculus</taxon>
    </lineage>
</organism>
<evidence type="ECO:0000259" key="9">
    <source>
        <dbReference type="PROSITE" id="PS51747"/>
    </source>
</evidence>
<dbReference type="EMBL" id="JAMPKK010000004">
    <property type="protein sequence ID" value="MEP0863459.1"/>
    <property type="molecule type" value="Genomic_DNA"/>
</dbReference>
<comment type="subunit">
    <text evidence="2 8">Homodimer.</text>
</comment>
<keyword evidence="3 8" id="KW-0819">tRNA processing</keyword>
<sequence length="162" mass="17710">MTIDDPAYLIHRQWMSRAIELAQNAGEAGEVPVGAVIVDVDGNLIAEGENRKERDKDPTAHAEIIAIRTAGQARQNWHLNQCTLYVTLEPCPMCAGAIVLARLRLLVYGADDAKTGAIRTVANIPDSACSNHHLPVLGGILESVCRQQLQSWFAQRRSKSTN</sequence>
<keyword evidence="11" id="KW-1185">Reference proteome</keyword>
<evidence type="ECO:0000256" key="7">
    <source>
        <dbReference type="ARBA" id="ARBA00048045"/>
    </source>
</evidence>
<evidence type="ECO:0000313" key="10">
    <source>
        <dbReference type="EMBL" id="MEP0863459.1"/>
    </source>
</evidence>
<comment type="cofactor">
    <cofactor evidence="8">
        <name>Zn(2+)</name>
        <dbReference type="ChEBI" id="CHEBI:29105"/>
    </cofactor>
    <text evidence="8">Binds 1 zinc ion per subunit.</text>
</comment>
<accession>A0ABV0JJ53</accession>
<dbReference type="EC" id="3.5.4.33" evidence="8"/>
<dbReference type="SUPFAM" id="SSF53927">
    <property type="entry name" value="Cytidine deaminase-like"/>
    <property type="match status" value="1"/>
</dbReference>
<evidence type="ECO:0000256" key="6">
    <source>
        <dbReference type="ARBA" id="ARBA00022833"/>
    </source>
</evidence>
<evidence type="ECO:0000313" key="11">
    <source>
        <dbReference type="Proteomes" id="UP001442494"/>
    </source>
</evidence>
<dbReference type="PANTHER" id="PTHR11079">
    <property type="entry name" value="CYTOSINE DEAMINASE FAMILY MEMBER"/>
    <property type="match status" value="1"/>
</dbReference>
<comment type="caution">
    <text evidence="10">The sequence shown here is derived from an EMBL/GenBank/DDBJ whole genome shotgun (WGS) entry which is preliminary data.</text>
</comment>
<feature type="domain" description="CMP/dCMP-type deaminase" evidence="9">
    <location>
        <begin position="9"/>
        <end position="121"/>
    </location>
</feature>
<dbReference type="PROSITE" id="PS00903">
    <property type="entry name" value="CYT_DCMP_DEAMINASES_1"/>
    <property type="match status" value="1"/>
</dbReference>
<dbReference type="HAMAP" id="MF_00972">
    <property type="entry name" value="tRNA_aden_deaminase"/>
    <property type="match status" value="1"/>
</dbReference>
<dbReference type="InterPro" id="IPR002125">
    <property type="entry name" value="CMP_dCMP_dom"/>
</dbReference>
<dbReference type="InterPro" id="IPR028883">
    <property type="entry name" value="tRNA_aden_deaminase"/>
</dbReference>
<gene>
    <name evidence="8 10" type="primary">tadA</name>
    <name evidence="10" type="ORF">NDI37_03130</name>
</gene>
<dbReference type="Proteomes" id="UP001442494">
    <property type="component" value="Unassembled WGS sequence"/>
</dbReference>
<dbReference type="PROSITE" id="PS51747">
    <property type="entry name" value="CYT_DCMP_DEAMINASES_2"/>
    <property type="match status" value="1"/>
</dbReference>
<dbReference type="GO" id="GO:0052717">
    <property type="term" value="F:tRNA-specific adenosine-34 deaminase activity"/>
    <property type="evidence" value="ECO:0007669"/>
    <property type="project" value="UniProtKB-EC"/>
</dbReference>
<dbReference type="InterPro" id="IPR016192">
    <property type="entry name" value="APOBEC/CMP_deaminase_Zn-bd"/>
</dbReference>
<feature type="binding site" evidence="8">
    <location>
        <position position="91"/>
    </location>
    <ligand>
        <name>Zn(2+)</name>
        <dbReference type="ChEBI" id="CHEBI:29105"/>
        <note>catalytic</note>
    </ligand>
</feature>
<comment type="function">
    <text evidence="8">Catalyzes the deamination of adenosine to inosine at the wobble position 34 of tRNA(Arg2).</text>
</comment>
<feature type="binding site" evidence="8">
    <location>
        <position position="94"/>
    </location>
    <ligand>
        <name>Zn(2+)</name>
        <dbReference type="ChEBI" id="CHEBI:29105"/>
        <note>catalytic</note>
    </ligand>
</feature>
<dbReference type="RefSeq" id="WP_190421990.1">
    <property type="nucleotide sequence ID" value="NZ_JAMPKK010000004.1"/>
</dbReference>
<protein>
    <recommendedName>
        <fullName evidence="8">tRNA-specific adenosine deaminase</fullName>
        <ecNumber evidence="8">3.5.4.33</ecNumber>
    </recommendedName>
</protein>
<name>A0ABV0JJ53_9CYAN</name>
<feature type="binding site" evidence="8">
    <location>
        <position position="61"/>
    </location>
    <ligand>
        <name>Zn(2+)</name>
        <dbReference type="ChEBI" id="CHEBI:29105"/>
        <note>catalytic</note>
    </ligand>
</feature>
<dbReference type="PANTHER" id="PTHR11079:SF202">
    <property type="entry name" value="TRNA-SPECIFIC ADENOSINE DEAMINASE"/>
    <property type="match status" value="1"/>
</dbReference>
<comment type="similarity">
    <text evidence="1">Belongs to the cytidine and deoxycytidylate deaminase family. ADAT2 subfamily.</text>
</comment>
<reference evidence="10 11" key="1">
    <citation type="submission" date="2022-04" db="EMBL/GenBank/DDBJ databases">
        <title>Positive selection, recombination, and allopatry shape intraspecific diversity of widespread and dominant cyanobacteria.</title>
        <authorList>
            <person name="Wei J."/>
            <person name="Shu W."/>
            <person name="Hu C."/>
        </authorList>
    </citation>
    <scope>NUCLEOTIDE SEQUENCE [LARGE SCALE GENOMIC DNA]</scope>
    <source>
        <strain evidence="10 11">GB2-A5</strain>
    </source>
</reference>
<proteinExistence type="inferred from homology"/>
<evidence type="ECO:0000256" key="5">
    <source>
        <dbReference type="ARBA" id="ARBA00022801"/>
    </source>
</evidence>
<dbReference type="Pfam" id="PF00383">
    <property type="entry name" value="dCMP_cyt_deam_1"/>
    <property type="match status" value="1"/>
</dbReference>
<dbReference type="Gene3D" id="3.40.140.10">
    <property type="entry name" value="Cytidine Deaminase, domain 2"/>
    <property type="match status" value="1"/>
</dbReference>
<evidence type="ECO:0000256" key="3">
    <source>
        <dbReference type="ARBA" id="ARBA00022694"/>
    </source>
</evidence>
<keyword evidence="5 8" id="KW-0378">Hydrolase</keyword>
<evidence type="ECO:0000256" key="2">
    <source>
        <dbReference type="ARBA" id="ARBA00011738"/>
    </source>
</evidence>
<dbReference type="InterPro" id="IPR016193">
    <property type="entry name" value="Cytidine_deaminase-like"/>
</dbReference>
<evidence type="ECO:0000256" key="1">
    <source>
        <dbReference type="ARBA" id="ARBA00010669"/>
    </source>
</evidence>
<keyword evidence="4 8" id="KW-0479">Metal-binding</keyword>